<dbReference type="Proteomes" id="UP000663852">
    <property type="component" value="Unassembled WGS sequence"/>
</dbReference>
<name>A0A815X5J8_ADIRI</name>
<accession>A0A815X5J8</accession>
<evidence type="ECO:0000313" key="1">
    <source>
        <dbReference type="EMBL" id="CAF1553102.1"/>
    </source>
</evidence>
<gene>
    <name evidence="1" type="ORF">EDS130_LOCUS46141</name>
</gene>
<comment type="caution">
    <text evidence="1">The sequence shown here is derived from an EMBL/GenBank/DDBJ whole genome shotgun (WGS) entry which is preliminary data.</text>
</comment>
<organism evidence="1 2">
    <name type="scientific">Adineta ricciae</name>
    <name type="common">Rotifer</name>
    <dbReference type="NCBI Taxonomy" id="249248"/>
    <lineage>
        <taxon>Eukaryota</taxon>
        <taxon>Metazoa</taxon>
        <taxon>Spiralia</taxon>
        <taxon>Gnathifera</taxon>
        <taxon>Rotifera</taxon>
        <taxon>Eurotatoria</taxon>
        <taxon>Bdelloidea</taxon>
        <taxon>Adinetida</taxon>
        <taxon>Adinetidae</taxon>
        <taxon>Adineta</taxon>
    </lineage>
</organism>
<dbReference type="EMBL" id="CAJNOJ010001577">
    <property type="protein sequence ID" value="CAF1553102.1"/>
    <property type="molecule type" value="Genomic_DNA"/>
</dbReference>
<dbReference type="AlphaFoldDB" id="A0A815X5J8"/>
<evidence type="ECO:0000313" key="2">
    <source>
        <dbReference type="Proteomes" id="UP000663852"/>
    </source>
</evidence>
<protein>
    <submittedName>
        <fullName evidence="1">Uncharacterized protein</fullName>
    </submittedName>
</protein>
<proteinExistence type="predicted"/>
<sequence>KLVLPDCDWPMPSKAYEAYKQSAALYDKSPNATTRDNLHQQRYSLRYNRRITTNFLLCELVVIFYDIFDGMALLLFSSIVLILSDILNHLTDVLFSPMLSILSDILDRVAHIPLLATRRYCLRYFQLRHPYSTSVYLSFNVLKCVQFVSGLSTIQL</sequence>
<feature type="non-terminal residue" evidence="1">
    <location>
        <position position="1"/>
    </location>
</feature>
<reference evidence="1" key="1">
    <citation type="submission" date="2021-02" db="EMBL/GenBank/DDBJ databases">
        <authorList>
            <person name="Nowell W R."/>
        </authorList>
    </citation>
    <scope>NUCLEOTIDE SEQUENCE</scope>
</reference>